<dbReference type="Proteomes" id="UP000181936">
    <property type="component" value="Chromosome"/>
</dbReference>
<reference evidence="4 5" key="1">
    <citation type="journal article" date="2016" name="Sci. Rep.">
        <title>Complete genome sequence and transcriptomic analysis of a novel marine strain Bacillus weihaiensis reveals the mechanism of brown algae degradation.</title>
        <authorList>
            <person name="Zhu Y."/>
            <person name="Chen P."/>
            <person name="Bao Y."/>
            <person name="Men Y."/>
            <person name="Zeng Y."/>
            <person name="Yang J."/>
            <person name="Sun J."/>
            <person name="Sun Y."/>
        </authorList>
    </citation>
    <scope>NUCLEOTIDE SEQUENCE [LARGE SCALE GENOMIC DNA]</scope>
    <source>
        <strain evidence="4 5">Alg07</strain>
    </source>
</reference>
<dbReference type="InterPro" id="IPR029045">
    <property type="entry name" value="ClpP/crotonase-like_dom_sf"/>
</dbReference>
<dbReference type="PANTHER" id="PTHR11941:SF54">
    <property type="entry name" value="ENOYL-COA HYDRATASE, MITOCHONDRIAL"/>
    <property type="match status" value="1"/>
</dbReference>
<comment type="similarity">
    <text evidence="1 3">Belongs to the enoyl-CoA hydratase/isomerase family.</text>
</comment>
<keyword evidence="5" id="KW-1185">Reference proteome</keyword>
<organism evidence="4 5">
    <name type="scientific">Bacillus weihaiensis</name>
    <dbReference type="NCBI Taxonomy" id="1547283"/>
    <lineage>
        <taxon>Bacteria</taxon>
        <taxon>Bacillati</taxon>
        <taxon>Bacillota</taxon>
        <taxon>Bacilli</taxon>
        <taxon>Bacillales</taxon>
        <taxon>Bacillaceae</taxon>
        <taxon>Bacillus</taxon>
    </lineage>
</organism>
<protein>
    <submittedName>
        <fullName evidence="4">Enoyl-CoA hydratase</fullName>
    </submittedName>
</protein>
<name>A0A1L3MR83_9BACI</name>
<evidence type="ECO:0000313" key="5">
    <source>
        <dbReference type="Proteomes" id="UP000181936"/>
    </source>
</evidence>
<dbReference type="InterPro" id="IPR018376">
    <property type="entry name" value="Enoyl-CoA_hyd/isom_CS"/>
</dbReference>
<keyword evidence="2" id="KW-0456">Lyase</keyword>
<evidence type="ECO:0000313" key="4">
    <source>
        <dbReference type="EMBL" id="APH04847.1"/>
    </source>
</evidence>
<dbReference type="InterPro" id="IPR001753">
    <property type="entry name" value="Enoyl-CoA_hydra/iso"/>
</dbReference>
<dbReference type="PANTHER" id="PTHR11941">
    <property type="entry name" value="ENOYL-COA HYDRATASE-RELATED"/>
    <property type="match status" value="1"/>
</dbReference>
<dbReference type="CDD" id="cd06558">
    <property type="entry name" value="crotonase-like"/>
    <property type="match status" value="1"/>
</dbReference>
<dbReference type="PROSITE" id="PS00166">
    <property type="entry name" value="ENOYL_COA_HYDRATASE"/>
    <property type="match status" value="1"/>
</dbReference>
<evidence type="ECO:0000256" key="2">
    <source>
        <dbReference type="ARBA" id="ARBA00023239"/>
    </source>
</evidence>
<dbReference type="Gene3D" id="3.90.226.10">
    <property type="entry name" value="2-enoyl-CoA Hydratase, Chain A, domain 1"/>
    <property type="match status" value="1"/>
</dbReference>
<dbReference type="KEGG" id="bwh:A9C19_08860"/>
<dbReference type="SUPFAM" id="SSF52096">
    <property type="entry name" value="ClpP/crotonase"/>
    <property type="match status" value="1"/>
</dbReference>
<dbReference type="InterPro" id="IPR014748">
    <property type="entry name" value="Enoyl-CoA_hydra_C"/>
</dbReference>
<dbReference type="STRING" id="1547283.A9C19_08860"/>
<gene>
    <name evidence="4" type="ORF">A9C19_08860</name>
</gene>
<dbReference type="GO" id="GO:0016836">
    <property type="term" value="F:hydro-lyase activity"/>
    <property type="evidence" value="ECO:0007669"/>
    <property type="project" value="UniProtKB-ARBA"/>
</dbReference>
<dbReference type="NCBIfam" id="NF005802">
    <property type="entry name" value="PRK07657.1"/>
    <property type="match status" value="1"/>
</dbReference>
<sequence>MSELVKVSIDEGIATFILNRPKAANSLSLELVREFSEGLMMCRRNQEVRCIVLTGAGDRVFCAGADLKERASMNDQQVQETVATIGEAVSLVEKIPQPVIAAINGTALGGGMELILACDIRIASEQALFGLPETSLGIIPGAGGTQRLPRLIGSGRAKELIYTGQKITAHEAREYGLVEYITHQNQVLEKAHEMAACISRNAPIAIRQAKRVINCGVEVALEDGLELEKEAYHYTIPTDDRKEGLLAFKEKRKPVYKGK</sequence>
<dbReference type="Pfam" id="PF00378">
    <property type="entry name" value="ECH_1"/>
    <property type="match status" value="1"/>
</dbReference>
<dbReference type="RefSeq" id="WP_072579641.1">
    <property type="nucleotide sequence ID" value="NZ_CP016020.1"/>
</dbReference>
<accession>A0A1L3MR83</accession>
<dbReference type="OrthoDB" id="9775794at2"/>
<proteinExistence type="inferred from homology"/>
<dbReference type="FunFam" id="1.10.12.10:FF:000001">
    <property type="entry name" value="Probable enoyl-CoA hydratase, mitochondrial"/>
    <property type="match status" value="1"/>
</dbReference>
<dbReference type="GO" id="GO:0006635">
    <property type="term" value="P:fatty acid beta-oxidation"/>
    <property type="evidence" value="ECO:0007669"/>
    <property type="project" value="TreeGrafter"/>
</dbReference>
<dbReference type="FunFam" id="3.90.226.10:FF:000009">
    <property type="entry name" value="Carnitinyl-CoA dehydratase"/>
    <property type="match status" value="1"/>
</dbReference>
<dbReference type="AlphaFoldDB" id="A0A1L3MR83"/>
<dbReference type="EMBL" id="CP016020">
    <property type="protein sequence ID" value="APH04847.1"/>
    <property type="molecule type" value="Genomic_DNA"/>
</dbReference>
<evidence type="ECO:0000256" key="3">
    <source>
        <dbReference type="RuleBase" id="RU003707"/>
    </source>
</evidence>
<evidence type="ECO:0000256" key="1">
    <source>
        <dbReference type="ARBA" id="ARBA00005254"/>
    </source>
</evidence>
<dbReference type="Gene3D" id="1.10.12.10">
    <property type="entry name" value="Lyase 2-enoyl-coa Hydratase, Chain A, domain 2"/>
    <property type="match status" value="1"/>
</dbReference>